<dbReference type="Proteomes" id="UP000002213">
    <property type="component" value="Chromosome"/>
</dbReference>
<feature type="compositionally biased region" description="Low complexity" evidence="1">
    <location>
        <begin position="171"/>
        <end position="250"/>
    </location>
</feature>
<evidence type="ECO:0000313" key="3">
    <source>
        <dbReference type="Proteomes" id="UP000002213"/>
    </source>
</evidence>
<organism evidence="2 3">
    <name type="scientific">Actinosynnema mirum (strain ATCC 29888 / DSM 43827 / JCM 3225 / NBRC 14064 / NCIMB 13271 / NRRL B-12336 / IMRU 3971 / 101)</name>
    <dbReference type="NCBI Taxonomy" id="446462"/>
    <lineage>
        <taxon>Bacteria</taxon>
        <taxon>Bacillati</taxon>
        <taxon>Actinomycetota</taxon>
        <taxon>Actinomycetes</taxon>
        <taxon>Pseudonocardiales</taxon>
        <taxon>Pseudonocardiaceae</taxon>
        <taxon>Actinosynnema</taxon>
    </lineage>
</organism>
<feature type="compositionally biased region" description="Basic and acidic residues" evidence="1">
    <location>
        <begin position="15"/>
        <end position="24"/>
    </location>
</feature>
<gene>
    <name evidence="2" type="ordered locus">Amir_6519</name>
</gene>
<protein>
    <submittedName>
        <fullName evidence="2">Uncharacterized protein</fullName>
    </submittedName>
</protein>
<feature type="region of interest" description="Disordered" evidence="1">
    <location>
        <begin position="1"/>
        <end position="24"/>
    </location>
</feature>
<dbReference type="HOGENOM" id="CLU_904985_0_0_11"/>
<name>C6WLT4_ACTMD</name>
<dbReference type="STRING" id="446462.Amir_6519"/>
<sequence>MSHPSGKGWLAVSNEDNRRRRDYSDDRLSVAELIARSEAETVRFTPVSAPVAPRAEQTARLPQKARSRLNLSGRELHITELLRREGRPADDSATGRGVSVPKLVAMASGGVVLTGAVAFSASQWMSAPDERPLAEVRFDDRQAARSPGSLTADLVGASRDSQDQVEETETEAPATTETTRQSTAQEQPRQQQQQQQTQRQQQTQQRSGGGNQQQPTTPTTNPQQQTSAPTTPVTSPSQPSQPSTQPSTSTPAPPPTSGTTTPPSSATAPPPASGSATPAPTSGVDLGIDLGKVLEPVGGFDFFAPAP</sequence>
<evidence type="ECO:0000313" key="2">
    <source>
        <dbReference type="EMBL" id="ACU40319.1"/>
    </source>
</evidence>
<reference evidence="2 3" key="1">
    <citation type="journal article" date="2009" name="Stand. Genomic Sci.">
        <title>Complete genome sequence of Actinosynnema mirum type strain (101).</title>
        <authorList>
            <person name="Land M."/>
            <person name="Lapidus A."/>
            <person name="Mayilraj S."/>
            <person name="Chen F."/>
            <person name="Copeland A."/>
            <person name="Del Rio T.G."/>
            <person name="Nolan M."/>
            <person name="Lucas S."/>
            <person name="Tice H."/>
            <person name="Cheng J.F."/>
            <person name="Chertkov O."/>
            <person name="Bruce D."/>
            <person name="Goodwin L."/>
            <person name="Pitluck S."/>
            <person name="Rohde M."/>
            <person name="Goker M."/>
            <person name="Pati A."/>
            <person name="Ivanova N."/>
            <person name="Mavromatis K."/>
            <person name="Chen A."/>
            <person name="Palaniappan K."/>
            <person name="Hauser L."/>
            <person name="Chang Y.J."/>
            <person name="Jeffries C.C."/>
            <person name="Brettin T."/>
            <person name="Detter J.C."/>
            <person name="Han C."/>
            <person name="Chain P."/>
            <person name="Tindall B.J."/>
            <person name="Bristow J."/>
            <person name="Eisen J.A."/>
            <person name="Markowitz V."/>
            <person name="Hugenholtz P."/>
            <person name="Kyrpides N.C."/>
            <person name="Klenk H.P."/>
        </authorList>
    </citation>
    <scope>NUCLEOTIDE SEQUENCE [LARGE SCALE GENOMIC DNA]</scope>
    <source>
        <strain evidence="3">ATCC 29888 / DSM 43827 / JCM 3225 / NBRC 14064 / NCIMB 13271 / NRRL B-12336 / IMRU 3971 / 101</strain>
    </source>
</reference>
<proteinExistence type="predicted"/>
<feature type="compositionally biased region" description="Low complexity" evidence="1">
    <location>
        <begin position="257"/>
        <end position="283"/>
    </location>
</feature>
<dbReference type="eggNOG" id="ENOG50302KT">
    <property type="taxonomic scope" value="Bacteria"/>
</dbReference>
<feature type="region of interest" description="Disordered" evidence="1">
    <location>
        <begin position="138"/>
        <end position="287"/>
    </location>
</feature>
<dbReference type="EMBL" id="CP001630">
    <property type="protein sequence ID" value="ACU40319.1"/>
    <property type="molecule type" value="Genomic_DNA"/>
</dbReference>
<accession>C6WLT4</accession>
<dbReference type="KEGG" id="ami:Amir_6519"/>
<dbReference type="AlphaFoldDB" id="C6WLT4"/>
<evidence type="ECO:0000256" key="1">
    <source>
        <dbReference type="SAM" id="MobiDB-lite"/>
    </source>
</evidence>
<keyword evidence="3" id="KW-1185">Reference proteome</keyword>